<protein>
    <recommendedName>
        <fullName evidence="7">Flagellar protein</fullName>
    </recommendedName>
</protein>
<keyword evidence="2 7" id="KW-0812">Transmembrane</keyword>
<name>A0A5C6QK49_9GAMM</name>
<dbReference type="RefSeq" id="WP_146799118.1">
    <property type="nucleotide sequence ID" value="NZ_VOLP01000009.1"/>
</dbReference>
<evidence type="ECO:0000256" key="6">
    <source>
        <dbReference type="ARBA" id="ARBA00037937"/>
    </source>
</evidence>
<evidence type="ECO:0000256" key="8">
    <source>
        <dbReference type="SAM" id="SignalP"/>
    </source>
</evidence>
<keyword evidence="3 7" id="KW-1133">Transmembrane helix</keyword>
<feature type="signal peptide" evidence="8">
    <location>
        <begin position="1"/>
        <end position="18"/>
    </location>
</feature>
<dbReference type="GO" id="GO:0005886">
    <property type="term" value="C:plasma membrane"/>
    <property type="evidence" value="ECO:0007669"/>
    <property type="project" value="UniProtKB-SubCell"/>
</dbReference>
<dbReference type="PANTHER" id="PTHR38766:SF1">
    <property type="entry name" value="FLAGELLAR PROTEIN FLIO"/>
    <property type="match status" value="1"/>
</dbReference>
<gene>
    <name evidence="10" type="primary">fliO</name>
    <name evidence="9" type="ORF">ESZ26_07470</name>
    <name evidence="10" type="ORF">ESZ27_06230</name>
</gene>
<sequence length="164" mass="17479">MRFLLFSLLSLLTFFSHAQESIVATTVVEKNDATVIAQTVPATVEVGRHVMGNIDAGSMILSLLAVLVAIVVVAWLLKKLQVGGTAVNGLKVVTSLNLGSKERLVVVQVGKKQLLLGVTGQQINILDTLAEPIEVKGGVPIELSQTLARFSRNSANKANSEKYS</sequence>
<keyword evidence="11" id="KW-1185">Reference proteome</keyword>
<dbReference type="PANTHER" id="PTHR38766">
    <property type="entry name" value="FLAGELLAR PROTEIN FLIO"/>
    <property type="match status" value="1"/>
</dbReference>
<keyword evidence="10" id="KW-0969">Cilium</keyword>
<dbReference type="InterPro" id="IPR052205">
    <property type="entry name" value="FliO/MopB"/>
</dbReference>
<dbReference type="GO" id="GO:0009425">
    <property type="term" value="C:bacterial-type flagellum basal body"/>
    <property type="evidence" value="ECO:0007669"/>
    <property type="project" value="UniProtKB-SubCell"/>
</dbReference>
<dbReference type="Proteomes" id="UP000321525">
    <property type="component" value="Unassembled WGS sequence"/>
</dbReference>
<reference evidence="10 12" key="1">
    <citation type="submission" date="2019-07" db="EMBL/GenBank/DDBJ databases">
        <title>Genomes of sea-ice associated Colwellia species.</title>
        <authorList>
            <person name="Bowman J.P."/>
        </authorList>
    </citation>
    <scope>NUCLEOTIDE SEQUENCE [LARGE SCALE GENOMIC DNA]</scope>
    <source>
        <strain evidence="9 11">ACAM 607</strain>
        <strain evidence="10 12">IC036</strain>
    </source>
</reference>
<dbReference type="NCBIfam" id="TIGR03500">
    <property type="entry name" value="FliO_TIGR"/>
    <property type="match status" value="1"/>
</dbReference>
<comment type="similarity">
    <text evidence="6 7">Belongs to the FliO/MopB family.</text>
</comment>
<keyword evidence="10" id="KW-0282">Flagellum</keyword>
<keyword evidence="8" id="KW-0732">Signal</keyword>
<dbReference type="EMBL" id="VOLQ01000008">
    <property type="protein sequence ID" value="TWX69221.1"/>
    <property type="molecule type" value="Genomic_DNA"/>
</dbReference>
<evidence type="ECO:0000256" key="7">
    <source>
        <dbReference type="RuleBase" id="RU362064"/>
    </source>
</evidence>
<evidence type="ECO:0000256" key="5">
    <source>
        <dbReference type="ARBA" id="ARBA00023143"/>
    </source>
</evidence>
<evidence type="ECO:0000313" key="11">
    <source>
        <dbReference type="Proteomes" id="UP000321525"/>
    </source>
</evidence>
<keyword evidence="1 7" id="KW-1003">Cell membrane</keyword>
<evidence type="ECO:0000313" key="10">
    <source>
        <dbReference type="EMBL" id="TWX69221.1"/>
    </source>
</evidence>
<proteinExistence type="inferred from homology"/>
<evidence type="ECO:0000313" key="9">
    <source>
        <dbReference type="EMBL" id="TWX60891.1"/>
    </source>
</evidence>
<dbReference type="OrthoDB" id="9342590at2"/>
<dbReference type="Proteomes" id="UP000321917">
    <property type="component" value="Unassembled WGS sequence"/>
</dbReference>
<evidence type="ECO:0000313" key="12">
    <source>
        <dbReference type="Proteomes" id="UP000321917"/>
    </source>
</evidence>
<evidence type="ECO:0000256" key="4">
    <source>
        <dbReference type="ARBA" id="ARBA00023136"/>
    </source>
</evidence>
<comment type="caution">
    <text evidence="10">The sequence shown here is derived from an EMBL/GenBank/DDBJ whole genome shotgun (WGS) entry which is preliminary data.</text>
</comment>
<keyword evidence="4 7" id="KW-0472">Membrane</keyword>
<accession>A0A5C6QK49</accession>
<evidence type="ECO:0000256" key="2">
    <source>
        <dbReference type="ARBA" id="ARBA00022692"/>
    </source>
</evidence>
<dbReference type="AlphaFoldDB" id="A0A5C6QK49"/>
<keyword evidence="10" id="KW-0966">Cell projection</keyword>
<dbReference type="EMBL" id="VOLR01000008">
    <property type="protein sequence ID" value="TWX60891.1"/>
    <property type="molecule type" value="Genomic_DNA"/>
</dbReference>
<dbReference type="InterPro" id="IPR022781">
    <property type="entry name" value="Flagellar_biosynth_FliO"/>
</dbReference>
<dbReference type="Pfam" id="PF04347">
    <property type="entry name" value="FliO"/>
    <property type="match status" value="1"/>
</dbReference>
<organism evidence="10 12">
    <name type="scientific">Colwellia hornerae</name>
    <dbReference type="NCBI Taxonomy" id="89402"/>
    <lineage>
        <taxon>Bacteria</taxon>
        <taxon>Pseudomonadati</taxon>
        <taxon>Pseudomonadota</taxon>
        <taxon>Gammaproteobacteria</taxon>
        <taxon>Alteromonadales</taxon>
        <taxon>Colwelliaceae</taxon>
        <taxon>Colwellia</taxon>
    </lineage>
</organism>
<comment type="subcellular location">
    <subcellularLocation>
        <location evidence="7">Cell membrane</location>
    </subcellularLocation>
    <subcellularLocation>
        <location evidence="7">Bacterial flagellum basal body</location>
    </subcellularLocation>
</comment>
<feature type="transmembrane region" description="Helical" evidence="7">
    <location>
        <begin position="56"/>
        <end position="77"/>
    </location>
</feature>
<dbReference type="GO" id="GO:0044781">
    <property type="term" value="P:bacterial-type flagellum organization"/>
    <property type="evidence" value="ECO:0007669"/>
    <property type="project" value="UniProtKB-UniRule"/>
</dbReference>
<evidence type="ECO:0000256" key="3">
    <source>
        <dbReference type="ARBA" id="ARBA00022989"/>
    </source>
</evidence>
<keyword evidence="5 7" id="KW-0975">Bacterial flagellum</keyword>
<evidence type="ECO:0000256" key="1">
    <source>
        <dbReference type="ARBA" id="ARBA00022475"/>
    </source>
</evidence>
<feature type="chain" id="PRO_5022792233" description="Flagellar protein" evidence="8">
    <location>
        <begin position="19"/>
        <end position="164"/>
    </location>
</feature>